<feature type="chain" id="PRO_5046747566" evidence="1">
    <location>
        <begin position="20"/>
        <end position="147"/>
    </location>
</feature>
<dbReference type="Gene3D" id="3.10.450.50">
    <property type="match status" value="1"/>
</dbReference>
<protein>
    <submittedName>
        <fullName evidence="2">Ester cyclase</fullName>
    </submittedName>
</protein>
<dbReference type="RefSeq" id="WP_323575298.1">
    <property type="nucleotide sequence ID" value="NZ_JAYGJQ010000001.1"/>
</dbReference>
<sequence>MKGLTSLALFLALSTNVIAATQQEKNKKLVVDFYEMAFNQHRPTEAAKKFIGDKYIQHNPFVPNGAEAFYTYFEGHFKKNPASRALIKRAIADGDLVALHLNSKENDKDPGRAIVDIFRVENDKIVEHWDVIQEVPTKGTANTNTMF</sequence>
<dbReference type="InterPro" id="IPR032710">
    <property type="entry name" value="NTF2-like_dom_sf"/>
</dbReference>
<dbReference type="InterPro" id="IPR009959">
    <property type="entry name" value="Cyclase_SnoaL-like"/>
</dbReference>
<organism evidence="2 3">
    <name type="scientific">Bacteriovorax antarcticus</name>
    <dbReference type="NCBI Taxonomy" id="3088717"/>
    <lineage>
        <taxon>Bacteria</taxon>
        <taxon>Pseudomonadati</taxon>
        <taxon>Bdellovibrionota</taxon>
        <taxon>Bacteriovoracia</taxon>
        <taxon>Bacteriovoracales</taxon>
        <taxon>Bacteriovoracaceae</taxon>
        <taxon>Bacteriovorax</taxon>
    </lineage>
</organism>
<dbReference type="Proteomes" id="UP001302274">
    <property type="component" value="Unassembled WGS sequence"/>
</dbReference>
<reference evidence="2 3" key="1">
    <citation type="submission" date="2023-11" db="EMBL/GenBank/DDBJ databases">
        <title>A Novel Polar Bacteriovorax (B. antarcticus) Isolated from the Biocrust in Antarctica.</title>
        <authorList>
            <person name="Mun W."/>
            <person name="Choi S.Y."/>
            <person name="Mitchell R.J."/>
        </authorList>
    </citation>
    <scope>NUCLEOTIDE SEQUENCE [LARGE SCALE GENOMIC DNA]</scope>
    <source>
        <strain evidence="2 3">PP10</strain>
    </source>
</reference>
<proteinExistence type="predicted"/>
<keyword evidence="3" id="KW-1185">Reference proteome</keyword>
<evidence type="ECO:0000256" key="1">
    <source>
        <dbReference type="SAM" id="SignalP"/>
    </source>
</evidence>
<keyword evidence="1" id="KW-0732">Signal</keyword>
<dbReference type="SUPFAM" id="SSF54427">
    <property type="entry name" value="NTF2-like"/>
    <property type="match status" value="1"/>
</dbReference>
<evidence type="ECO:0000313" key="2">
    <source>
        <dbReference type="EMBL" id="MEA9355675.1"/>
    </source>
</evidence>
<gene>
    <name evidence="2" type="ORF">SHI21_05670</name>
</gene>
<comment type="caution">
    <text evidence="2">The sequence shown here is derived from an EMBL/GenBank/DDBJ whole genome shotgun (WGS) entry which is preliminary data.</text>
</comment>
<dbReference type="PANTHER" id="PTHR38436:SF1">
    <property type="entry name" value="ESTER CYCLASE"/>
    <property type="match status" value="1"/>
</dbReference>
<name>A0ABU5VRJ7_9BACT</name>
<dbReference type="PANTHER" id="PTHR38436">
    <property type="entry name" value="POLYKETIDE CYCLASE SNOAL-LIKE DOMAIN"/>
    <property type="match status" value="1"/>
</dbReference>
<evidence type="ECO:0000313" key="3">
    <source>
        <dbReference type="Proteomes" id="UP001302274"/>
    </source>
</evidence>
<dbReference type="EMBL" id="JAYGJQ010000001">
    <property type="protein sequence ID" value="MEA9355675.1"/>
    <property type="molecule type" value="Genomic_DNA"/>
</dbReference>
<dbReference type="Pfam" id="PF07366">
    <property type="entry name" value="SnoaL"/>
    <property type="match status" value="1"/>
</dbReference>
<accession>A0ABU5VRJ7</accession>
<feature type="signal peptide" evidence="1">
    <location>
        <begin position="1"/>
        <end position="19"/>
    </location>
</feature>